<feature type="chain" id="PRO_5002054450" description="DUF5666 domain-containing protein" evidence="1">
    <location>
        <begin position="21"/>
        <end position="120"/>
    </location>
</feature>
<organism evidence="2 3">
    <name type="scientific">Campylobacter subantarcticus LMG 24374</name>
    <dbReference type="NCBI Taxonomy" id="1388751"/>
    <lineage>
        <taxon>Bacteria</taxon>
        <taxon>Pseudomonadati</taxon>
        <taxon>Campylobacterota</taxon>
        <taxon>Epsilonproteobacteria</taxon>
        <taxon>Campylobacterales</taxon>
        <taxon>Campylobacteraceae</taxon>
        <taxon>Campylobacter</taxon>
    </lineage>
</organism>
<evidence type="ECO:0008006" key="4">
    <source>
        <dbReference type="Google" id="ProtNLM"/>
    </source>
</evidence>
<dbReference type="AlphaFoldDB" id="A0A0A8HC35"/>
<dbReference type="Proteomes" id="UP000031135">
    <property type="component" value="Chromosome"/>
</dbReference>
<dbReference type="OrthoDB" id="5329500at2"/>
<dbReference type="RefSeq" id="WP_039664663.1">
    <property type="nucleotide sequence ID" value="NZ_CP007772.1"/>
</dbReference>
<evidence type="ECO:0000256" key="1">
    <source>
        <dbReference type="SAM" id="SignalP"/>
    </source>
</evidence>
<accession>A0A0A8HC35</accession>
<keyword evidence="1" id="KW-0732">Signal</keyword>
<dbReference type="HOGENOM" id="CLU_2104497_0_0_7"/>
<sequence>MKKKIATLLMVLGLSSAVYADGIYGVIVDVNDGAKTILIDTTYGQKMNIKILPNTEIDMDDCGIFGMDKYGTFRDLKVGTFIEAEVFHGYAQTMPNPQTPNQVQNITAKEIKIECKKRAY</sequence>
<feature type="signal peptide" evidence="1">
    <location>
        <begin position="1"/>
        <end position="20"/>
    </location>
</feature>
<name>A0A0A8HC35_9BACT</name>
<protein>
    <recommendedName>
        <fullName evidence="4">DUF5666 domain-containing protein</fullName>
    </recommendedName>
</protein>
<evidence type="ECO:0000313" key="3">
    <source>
        <dbReference type="Proteomes" id="UP000031135"/>
    </source>
</evidence>
<proteinExistence type="predicted"/>
<dbReference type="KEGG" id="csm:CSUB8521_1706"/>
<reference evidence="2 3" key="1">
    <citation type="journal article" date="2014" name="Genome Biol. Evol.">
        <title>Comparative Genomics of the Campylobacter lari Group.</title>
        <authorList>
            <person name="Miller W.G."/>
            <person name="Yee E."/>
            <person name="Chapman M.H."/>
            <person name="Smith T.P."/>
            <person name="Bono J.L."/>
            <person name="Huynh S."/>
            <person name="Parker C.T."/>
            <person name="Vandamme P."/>
            <person name="Luong K."/>
            <person name="Korlach J."/>
        </authorList>
    </citation>
    <scope>NUCLEOTIDE SEQUENCE [LARGE SCALE GENOMIC DNA]</scope>
    <source>
        <strain evidence="2 3">LMG 24374</strain>
    </source>
</reference>
<dbReference type="EMBL" id="CP007772">
    <property type="protein sequence ID" value="AJC91507.1"/>
    <property type="molecule type" value="Genomic_DNA"/>
</dbReference>
<evidence type="ECO:0000313" key="2">
    <source>
        <dbReference type="EMBL" id="AJC91507.1"/>
    </source>
</evidence>
<gene>
    <name evidence="2" type="ORF">CSUB8521_1706</name>
</gene>